<dbReference type="Proteomes" id="UP000178817">
    <property type="component" value="Unassembled WGS sequence"/>
</dbReference>
<dbReference type="AlphaFoldDB" id="A0A1G2SDI2"/>
<comment type="caution">
    <text evidence="2">The sequence shown here is derived from an EMBL/GenBank/DDBJ whole genome shotgun (WGS) entry which is preliminary data.</text>
</comment>
<evidence type="ECO:0000313" key="2">
    <source>
        <dbReference type="EMBL" id="OHA82511.1"/>
    </source>
</evidence>
<dbReference type="STRING" id="1802726.A3B07_02720"/>
<accession>A0A1G2SDI2</accession>
<name>A0A1G2SDI2_9BACT</name>
<sequence length="251" mass="28960">MEKKLKIKVSEKNYIYGRLSGTSRQPLFIIVHGFLETMDGDFYLNATRYFAKQGYATFRFNLYGGEKNARQMIDTTLKINASDIDAMVRYFRRNKFQKIFIAGHSYGGTGILLSSEQNFDGAVLWDPSYKMSFTKTEHGLPPIKYIKEAKGYLMNWGINLIVGKPIVEEADIINWNDLTNNFHVPLKIIVAGKGVLVKGAKRYFKTANKPKDLTVIKNATHYFNDTEDMREKIFKISKDWFGKIDKYKKNS</sequence>
<organism evidence="2 3">
    <name type="scientific">Candidatus Yonathbacteria bacterium RIFCSPLOWO2_01_FULL_43_27</name>
    <dbReference type="NCBI Taxonomy" id="1802726"/>
    <lineage>
        <taxon>Bacteria</taxon>
        <taxon>Candidatus Yonathiibacteriota</taxon>
    </lineage>
</organism>
<proteinExistence type="predicted"/>
<feature type="domain" description="Serine aminopeptidase S33" evidence="1">
    <location>
        <begin position="27"/>
        <end position="132"/>
    </location>
</feature>
<gene>
    <name evidence="2" type="ORF">A3B07_02720</name>
</gene>
<dbReference type="InterPro" id="IPR029058">
    <property type="entry name" value="AB_hydrolase_fold"/>
</dbReference>
<dbReference type="Pfam" id="PF12146">
    <property type="entry name" value="Hydrolase_4"/>
    <property type="match status" value="1"/>
</dbReference>
<evidence type="ECO:0000259" key="1">
    <source>
        <dbReference type="Pfam" id="PF12146"/>
    </source>
</evidence>
<dbReference type="InterPro" id="IPR022742">
    <property type="entry name" value="Hydrolase_4"/>
</dbReference>
<dbReference type="EMBL" id="MHUV01000006">
    <property type="protein sequence ID" value="OHA82511.1"/>
    <property type="molecule type" value="Genomic_DNA"/>
</dbReference>
<dbReference type="Gene3D" id="3.40.50.1820">
    <property type="entry name" value="alpha/beta hydrolase"/>
    <property type="match status" value="1"/>
</dbReference>
<protein>
    <recommendedName>
        <fullName evidence="1">Serine aminopeptidase S33 domain-containing protein</fullName>
    </recommendedName>
</protein>
<evidence type="ECO:0000313" key="3">
    <source>
        <dbReference type="Proteomes" id="UP000178817"/>
    </source>
</evidence>
<dbReference type="SUPFAM" id="SSF53474">
    <property type="entry name" value="alpha/beta-Hydrolases"/>
    <property type="match status" value="1"/>
</dbReference>
<reference evidence="2 3" key="1">
    <citation type="journal article" date="2016" name="Nat. Commun.">
        <title>Thousands of microbial genomes shed light on interconnected biogeochemical processes in an aquifer system.</title>
        <authorList>
            <person name="Anantharaman K."/>
            <person name="Brown C.T."/>
            <person name="Hug L.A."/>
            <person name="Sharon I."/>
            <person name="Castelle C.J."/>
            <person name="Probst A.J."/>
            <person name="Thomas B.C."/>
            <person name="Singh A."/>
            <person name="Wilkins M.J."/>
            <person name="Karaoz U."/>
            <person name="Brodie E.L."/>
            <person name="Williams K.H."/>
            <person name="Hubbard S.S."/>
            <person name="Banfield J.F."/>
        </authorList>
    </citation>
    <scope>NUCLEOTIDE SEQUENCE [LARGE SCALE GENOMIC DNA]</scope>
</reference>